<dbReference type="SUPFAM" id="SSF52058">
    <property type="entry name" value="L domain-like"/>
    <property type="match status" value="1"/>
</dbReference>
<evidence type="ECO:0000256" key="1">
    <source>
        <dbReference type="ARBA" id="ARBA00022614"/>
    </source>
</evidence>
<dbReference type="InterPro" id="IPR025875">
    <property type="entry name" value="Leu-rich_rpt_4"/>
</dbReference>
<dbReference type="PRINTS" id="PR00019">
    <property type="entry name" value="LEURICHRPT"/>
</dbReference>
<dbReference type="SMART" id="SM00369">
    <property type="entry name" value="LRR_TYP"/>
    <property type="match status" value="3"/>
</dbReference>
<keyword evidence="2" id="KW-0677">Repeat</keyword>
<gene>
    <name evidence="4" type="ORF">PYX00_003000</name>
</gene>
<dbReference type="AlphaFoldDB" id="A0AAW2HYR1"/>
<dbReference type="InterPro" id="IPR003591">
    <property type="entry name" value="Leu-rich_rpt_typical-subtyp"/>
</dbReference>
<evidence type="ECO:0008006" key="5">
    <source>
        <dbReference type="Google" id="ProtNLM"/>
    </source>
</evidence>
<evidence type="ECO:0000256" key="3">
    <source>
        <dbReference type="SAM" id="Phobius"/>
    </source>
</evidence>
<organism evidence="4">
    <name type="scientific">Menopon gallinae</name>
    <name type="common">poultry shaft louse</name>
    <dbReference type="NCBI Taxonomy" id="328185"/>
    <lineage>
        <taxon>Eukaryota</taxon>
        <taxon>Metazoa</taxon>
        <taxon>Ecdysozoa</taxon>
        <taxon>Arthropoda</taxon>
        <taxon>Hexapoda</taxon>
        <taxon>Insecta</taxon>
        <taxon>Pterygota</taxon>
        <taxon>Neoptera</taxon>
        <taxon>Paraneoptera</taxon>
        <taxon>Psocodea</taxon>
        <taxon>Troctomorpha</taxon>
        <taxon>Phthiraptera</taxon>
        <taxon>Amblycera</taxon>
        <taxon>Menoponidae</taxon>
        <taxon>Menopon</taxon>
    </lineage>
</organism>
<dbReference type="PANTHER" id="PTHR48051:SF54">
    <property type="entry name" value="LEUCINE-RICH REPEAT-CONTAINING PROTEIN"/>
    <property type="match status" value="1"/>
</dbReference>
<dbReference type="InterPro" id="IPR001611">
    <property type="entry name" value="Leu-rich_rpt"/>
</dbReference>
<dbReference type="EMBL" id="JARGDH010000002">
    <property type="protein sequence ID" value="KAL0275012.1"/>
    <property type="molecule type" value="Genomic_DNA"/>
</dbReference>
<dbReference type="Pfam" id="PF12799">
    <property type="entry name" value="LRR_4"/>
    <property type="match status" value="1"/>
</dbReference>
<dbReference type="PROSITE" id="PS51450">
    <property type="entry name" value="LRR"/>
    <property type="match status" value="1"/>
</dbReference>
<protein>
    <recommendedName>
        <fullName evidence="5">CCR4-NOT transcription complex subunit 6-like</fullName>
    </recommendedName>
</protein>
<feature type="transmembrane region" description="Helical" evidence="3">
    <location>
        <begin position="168"/>
        <end position="190"/>
    </location>
</feature>
<dbReference type="InterPro" id="IPR032675">
    <property type="entry name" value="LRR_dom_sf"/>
</dbReference>
<keyword evidence="3" id="KW-0472">Membrane</keyword>
<keyword evidence="3" id="KW-1133">Transmembrane helix</keyword>
<dbReference type="GO" id="GO:0005737">
    <property type="term" value="C:cytoplasm"/>
    <property type="evidence" value="ECO:0007669"/>
    <property type="project" value="TreeGrafter"/>
</dbReference>
<evidence type="ECO:0000313" key="4">
    <source>
        <dbReference type="EMBL" id="KAL0275012.1"/>
    </source>
</evidence>
<sequence>MSRHYKEKYENNNARRNHTFMSAEDVAAGKKSFWQELEITGSIRNLSSNLWKLSFLTSLYLNDNHLSRLPGDIGKLTNLRTLDLSNNKLRSLPAELGELIYLRELLLNNNYLRALPYELGKLFHLHVLGLQGNPLNKEVMSLYGEPNGTQKLLTYMLDNLRGKFENDLYLGMFILIGVLITVANEFGIYLRGSDFYTLLHKHNTIVVSCL</sequence>
<keyword evidence="1" id="KW-0433">Leucine-rich repeat</keyword>
<dbReference type="PANTHER" id="PTHR48051">
    <property type="match status" value="1"/>
</dbReference>
<proteinExistence type="predicted"/>
<keyword evidence="3" id="KW-0812">Transmembrane</keyword>
<name>A0AAW2HYR1_9NEOP</name>
<comment type="caution">
    <text evidence="4">The sequence shown here is derived from an EMBL/GenBank/DDBJ whole genome shotgun (WGS) entry which is preliminary data.</text>
</comment>
<reference evidence="4" key="1">
    <citation type="journal article" date="2024" name="Gigascience">
        <title>Chromosome-level genome of the poultry shaft louse Menopon gallinae provides insight into the host-switching and adaptive evolution of parasitic lice.</title>
        <authorList>
            <person name="Xu Y."/>
            <person name="Ma L."/>
            <person name="Liu S."/>
            <person name="Liang Y."/>
            <person name="Liu Q."/>
            <person name="He Z."/>
            <person name="Tian L."/>
            <person name="Duan Y."/>
            <person name="Cai W."/>
            <person name="Li H."/>
            <person name="Song F."/>
        </authorList>
    </citation>
    <scope>NUCLEOTIDE SEQUENCE</scope>
    <source>
        <strain evidence="4">Cailab_2023a</strain>
    </source>
</reference>
<accession>A0AAW2HYR1</accession>
<dbReference type="FunFam" id="3.80.10.10:FF:000343">
    <property type="entry name" value="CCR4-NOT transcription complex subunit"/>
    <property type="match status" value="1"/>
</dbReference>
<dbReference type="Gene3D" id="3.80.10.10">
    <property type="entry name" value="Ribonuclease Inhibitor"/>
    <property type="match status" value="1"/>
</dbReference>
<dbReference type="InterPro" id="IPR050216">
    <property type="entry name" value="LRR_domain-containing"/>
</dbReference>
<evidence type="ECO:0000256" key="2">
    <source>
        <dbReference type="ARBA" id="ARBA00022737"/>
    </source>
</evidence>